<dbReference type="GeneID" id="19120989"/>
<dbReference type="KEGG" id="bor:COCMIDRAFT_26751"/>
<feature type="region of interest" description="Disordered" evidence="1">
    <location>
        <begin position="1"/>
        <end position="122"/>
    </location>
</feature>
<accession>W6Z4S9</accession>
<evidence type="ECO:0000313" key="2">
    <source>
        <dbReference type="EMBL" id="EUC44985.1"/>
    </source>
</evidence>
<name>W6Z4S9_COCMI</name>
<organism evidence="2 3">
    <name type="scientific">Bipolaris oryzae ATCC 44560</name>
    <dbReference type="NCBI Taxonomy" id="930090"/>
    <lineage>
        <taxon>Eukaryota</taxon>
        <taxon>Fungi</taxon>
        <taxon>Dikarya</taxon>
        <taxon>Ascomycota</taxon>
        <taxon>Pezizomycotina</taxon>
        <taxon>Dothideomycetes</taxon>
        <taxon>Pleosporomycetidae</taxon>
        <taxon>Pleosporales</taxon>
        <taxon>Pleosporineae</taxon>
        <taxon>Pleosporaceae</taxon>
        <taxon>Bipolaris</taxon>
    </lineage>
</organism>
<feature type="compositionally biased region" description="Polar residues" evidence="1">
    <location>
        <begin position="26"/>
        <end position="39"/>
    </location>
</feature>
<dbReference type="HOGENOM" id="CLU_2026300_0_0_1"/>
<proteinExistence type="predicted"/>
<evidence type="ECO:0000313" key="3">
    <source>
        <dbReference type="Proteomes" id="UP000054032"/>
    </source>
</evidence>
<sequence length="122" mass="13672">MHIISPIPNGKTTGPKHHHHQQQQQAYDSHQNNPQTHPSSKLKRTYYVTHARSPQCTAPHTQHATLAAPTGTVHPTHPPWHHTNAPHSPPHSHSAARACALSKRVDTTRHLPSRALDREVER</sequence>
<evidence type="ECO:0000256" key="1">
    <source>
        <dbReference type="SAM" id="MobiDB-lite"/>
    </source>
</evidence>
<dbReference type="RefSeq" id="XP_007688472.1">
    <property type="nucleotide sequence ID" value="XM_007690282.1"/>
</dbReference>
<dbReference type="AlphaFoldDB" id="W6Z4S9"/>
<protein>
    <submittedName>
        <fullName evidence="2">Uncharacterized protein</fullName>
    </submittedName>
</protein>
<dbReference type="Proteomes" id="UP000054032">
    <property type="component" value="Unassembled WGS sequence"/>
</dbReference>
<gene>
    <name evidence="2" type="ORF">COCMIDRAFT_26751</name>
</gene>
<feature type="compositionally biased region" description="Basic and acidic residues" evidence="1">
    <location>
        <begin position="103"/>
        <end position="122"/>
    </location>
</feature>
<keyword evidence="3" id="KW-1185">Reference proteome</keyword>
<feature type="compositionally biased region" description="Low complexity" evidence="1">
    <location>
        <begin position="67"/>
        <end position="96"/>
    </location>
</feature>
<feature type="compositionally biased region" description="Polar residues" evidence="1">
    <location>
        <begin position="52"/>
        <end position="64"/>
    </location>
</feature>
<dbReference type="EMBL" id="KI963993">
    <property type="protein sequence ID" value="EUC44985.1"/>
    <property type="molecule type" value="Genomic_DNA"/>
</dbReference>
<reference evidence="2 3" key="1">
    <citation type="journal article" date="2013" name="PLoS Genet.">
        <title>Comparative genome structure, secondary metabolite, and effector coding capacity across Cochliobolus pathogens.</title>
        <authorList>
            <person name="Condon B.J."/>
            <person name="Leng Y."/>
            <person name="Wu D."/>
            <person name="Bushley K.E."/>
            <person name="Ohm R.A."/>
            <person name="Otillar R."/>
            <person name="Martin J."/>
            <person name="Schackwitz W."/>
            <person name="Grimwood J."/>
            <person name="MohdZainudin N."/>
            <person name="Xue C."/>
            <person name="Wang R."/>
            <person name="Manning V.A."/>
            <person name="Dhillon B."/>
            <person name="Tu Z.J."/>
            <person name="Steffenson B.J."/>
            <person name="Salamov A."/>
            <person name="Sun H."/>
            <person name="Lowry S."/>
            <person name="LaButti K."/>
            <person name="Han J."/>
            <person name="Copeland A."/>
            <person name="Lindquist E."/>
            <person name="Barry K."/>
            <person name="Schmutz J."/>
            <person name="Baker S.E."/>
            <person name="Ciuffetti L.M."/>
            <person name="Grigoriev I.V."/>
            <person name="Zhong S."/>
            <person name="Turgeon B.G."/>
        </authorList>
    </citation>
    <scope>NUCLEOTIDE SEQUENCE [LARGE SCALE GENOMIC DNA]</scope>
    <source>
        <strain evidence="2 3">ATCC 44560</strain>
    </source>
</reference>